<comment type="caution">
    <text evidence="1">The sequence shown here is derived from an EMBL/GenBank/DDBJ whole genome shotgun (WGS) entry which is preliminary data.</text>
</comment>
<dbReference type="SUPFAM" id="SSF49777">
    <property type="entry name" value="PEBP-like"/>
    <property type="match status" value="1"/>
</dbReference>
<evidence type="ECO:0000313" key="2">
    <source>
        <dbReference type="Proteomes" id="UP000634136"/>
    </source>
</evidence>
<dbReference type="OrthoDB" id="2506647at2759"/>
<dbReference type="Gene3D" id="3.90.280.10">
    <property type="entry name" value="PEBP-like"/>
    <property type="match status" value="1"/>
</dbReference>
<dbReference type="AlphaFoldDB" id="A0A834WYB2"/>
<sequence>MLAPSLAVFDGSPSFRVTSSKSPYGLGRWNDVSSLISTISMDTGLLPPSVAIRVISPAVVLVSCTTVPTVIEGAVRLKLRLKWSSVSVPHVSLLPVFSRSENHNCASPSSVEGNALHIASSGAPTYNIAALNEFIDFVIGSPQFVLQLVLLLQQREYQTGLSWFLSVLLVAIMANRAAVLLVSSSLDVPPLPRTANSGGKEILSYVGPRPPVGIHRYILVLFKQNQALGLVDQPTSRIGFNTRFFARQLELGLPIATVYFNSQKQPTNKRR</sequence>
<organism evidence="1 2">
    <name type="scientific">Senna tora</name>
    <dbReference type="NCBI Taxonomy" id="362788"/>
    <lineage>
        <taxon>Eukaryota</taxon>
        <taxon>Viridiplantae</taxon>
        <taxon>Streptophyta</taxon>
        <taxon>Embryophyta</taxon>
        <taxon>Tracheophyta</taxon>
        <taxon>Spermatophyta</taxon>
        <taxon>Magnoliopsida</taxon>
        <taxon>eudicotyledons</taxon>
        <taxon>Gunneridae</taxon>
        <taxon>Pentapetalae</taxon>
        <taxon>rosids</taxon>
        <taxon>fabids</taxon>
        <taxon>Fabales</taxon>
        <taxon>Fabaceae</taxon>
        <taxon>Caesalpinioideae</taxon>
        <taxon>Cassia clade</taxon>
        <taxon>Senna</taxon>
    </lineage>
</organism>
<dbReference type="EMBL" id="JAAIUW010000004">
    <property type="protein sequence ID" value="KAF7834580.1"/>
    <property type="molecule type" value="Genomic_DNA"/>
</dbReference>
<gene>
    <name evidence="1" type="ORF">G2W53_009439</name>
</gene>
<evidence type="ECO:0000313" key="1">
    <source>
        <dbReference type="EMBL" id="KAF7834580.1"/>
    </source>
</evidence>
<dbReference type="GO" id="GO:0009737">
    <property type="term" value="P:response to abscisic acid"/>
    <property type="evidence" value="ECO:0007669"/>
    <property type="project" value="TreeGrafter"/>
</dbReference>
<dbReference type="PANTHER" id="PTHR11362">
    <property type="entry name" value="PHOSPHATIDYLETHANOLAMINE-BINDING PROTEIN"/>
    <property type="match status" value="1"/>
</dbReference>
<protein>
    <submittedName>
        <fullName evidence="1">Protein MOTHER of FT and TFL1</fullName>
    </submittedName>
</protein>
<dbReference type="Proteomes" id="UP000634136">
    <property type="component" value="Unassembled WGS sequence"/>
</dbReference>
<dbReference type="PANTHER" id="PTHR11362:SF82">
    <property type="entry name" value="PHOSPHATIDYLETHANOLAMINE-BINDING PROTEIN 4"/>
    <property type="match status" value="1"/>
</dbReference>
<keyword evidence="2" id="KW-1185">Reference proteome</keyword>
<accession>A0A834WYB2</accession>
<proteinExistence type="predicted"/>
<name>A0A834WYB2_9FABA</name>
<dbReference type="GO" id="GO:0010030">
    <property type="term" value="P:positive regulation of seed germination"/>
    <property type="evidence" value="ECO:0007669"/>
    <property type="project" value="TreeGrafter"/>
</dbReference>
<dbReference type="InterPro" id="IPR035810">
    <property type="entry name" value="PEBP_euk"/>
</dbReference>
<dbReference type="InterPro" id="IPR036610">
    <property type="entry name" value="PEBP-like_sf"/>
</dbReference>
<reference evidence="1" key="1">
    <citation type="submission" date="2020-09" db="EMBL/GenBank/DDBJ databases">
        <title>Genome-Enabled Discovery of Anthraquinone Biosynthesis in Senna tora.</title>
        <authorList>
            <person name="Kang S.-H."/>
            <person name="Pandey R.P."/>
            <person name="Lee C.-M."/>
            <person name="Sim J.-S."/>
            <person name="Jeong J.-T."/>
            <person name="Choi B.-S."/>
            <person name="Jung M."/>
            <person name="Ginzburg D."/>
            <person name="Zhao K."/>
            <person name="Won S.Y."/>
            <person name="Oh T.-J."/>
            <person name="Yu Y."/>
            <person name="Kim N.-H."/>
            <person name="Lee O.R."/>
            <person name="Lee T.-H."/>
            <person name="Bashyal P."/>
            <person name="Kim T.-S."/>
            <person name="Lee W.-H."/>
            <person name="Kawkins C."/>
            <person name="Kim C.-K."/>
            <person name="Kim J.S."/>
            <person name="Ahn B.O."/>
            <person name="Rhee S.Y."/>
            <person name="Sohng J.K."/>
        </authorList>
    </citation>
    <scope>NUCLEOTIDE SEQUENCE</scope>
    <source>
        <tissue evidence="1">Leaf</tissue>
    </source>
</reference>